<gene>
    <name evidence="1" type="ORF">D7Z96_17130</name>
</gene>
<reference evidence="1 2" key="1">
    <citation type="submission" date="2018-10" db="EMBL/GenBank/DDBJ databases">
        <title>Genome-guide identification and characterization of bacteria that degrade polycyclic aromatic hydrocarbons and resist hexavalent chromium simultaneously.</title>
        <authorList>
            <person name="Feng H."/>
        </authorList>
    </citation>
    <scope>NUCLEOTIDE SEQUENCE [LARGE SCALE GENOMIC DNA]</scope>
    <source>
        <strain evidence="1 2">J015</strain>
    </source>
</reference>
<dbReference type="Proteomes" id="UP000273159">
    <property type="component" value="Unassembled WGS sequence"/>
</dbReference>
<organism evidence="1 2">
    <name type="scientific">Pseudarthrobacter phenanthrenivorans</name>
    <name type="common">Arthrobacter phenanthrenivorans</name>
    <dbReference type="NCBI Taxonomy" id="361575"/>
    <lineage>
        <taxon>Bacteria</taxon>
        <taxon>Bacillati</taxon>
        <taxon>Actinomycetota</taxon>
        <taxon>Actinomycetes</taxon>
        <taxon>Micrococcales</taxon>
        <taxon>Micrococcaceae</taxon>
        <taxon>Pseudarthrobacter</taxon>
    </lineage>
</organism>
<protein>
    <submittedName>
        <fullName evidence="1">Uncharacterized protein</fullName>
    </submittedName>
</protein>
<reference evidence="2" key="2">
    <citation type="submission" date="2018-10" db="EMBL/GenBank/DDBJ databases">
        <authorList>
            <person name="Wang Y."/>
            <person name="Wang J."/>
            <person name="Yang X."/>
            <person name="Wang Z."/>
            <person name="Huang Y."/>
        </authorList>
    </citation>
    <scope>NUCLEOTIDE SEQUENCE [LARGE SCALE GENOMIC DNA]</scope>
    <source>
        <strain evidence="2">J015</strain>
    </source>
</reference>
<sequence length="73" mass="8243">MNNPGNAHSWRKVSWNALPLGQPVRLSRDGQHIGCGVVDGSTPDGTVLWVMMDGWPERRMFHREDFVKVEVKG</sequence>
<accession>A0A3B0FM02</accession>
<evidence type="ECO:0000313" key="1">
    <source>
        <dbReference type="EMBL" id="RKO20930.1"/>
    </source>
</evidence>
<dbReference type="AlphaFoldDB" id="A0A3B0FM02"/>
<dbReference type="RefSeq" id="WP_013602411.1">
    <property type="nucleotide sequence ID" value="NZ_RBNH01000019.1"/>
</dbReference>
<evidence type="ECO:0000313" key="2">
    <source>
        <dbReference type="Proteomes" id="UP000273159"/>
    </source>
</evidence>
<proteinExistence type="predicted"/>
<dbReference type="EMBL" id="RBNH01000019">
    <property type="protein sequence ID" value="RKO20930.1"/>
    <property type="molecule type" value="Genomic_DNA"/>
</dbReference>
<comment type="caution">
    <text evidence="1">The sequence shown here is derived from an EMBL/GenBank/DDBJ whole genome shotgun (WGS) entry which is preliminary data.</text>
</comment>
<name>A0A3B0FM02_PSEPS</name>